<dbReference type="InterPro" id="IPR024072">
    <property type="entry name" value="DHFR-like_dom_sf"/>
</dbReference>
<dbReference type="PANTHER" id="PTHR38011">
    <property type="entry name" value="DIHYDROFOLATE REDUCTASE FAMILY PROTEIN (AFU_ORTHOLOGUE AFUA_8G06820)"/>
    <property type="match status" value="1"/>
</dbReference>
<dbReference type="GO" id="GO:0008703">
    <property type="term" value="F:5-amino-6-(5-phosphoribosylamino)uracil reductase activity"/>
    <property type="evidence" value="ECO:0007669"/>
    <property type="project" value="UniProtKB-EC"/>
</dbReference>
<evidence type="ECO:0000256" key="5">
    <source>
        <dbReference type="ARBA" id="ARBA00007417"/>
    </source>
</evidence>
<evidence type="ECO:0000256" key="14">
    <source>
        <dbReference type="PIRSR" id="PIRSR006769-1"/>
    </source>
</evidence>
<evidence type="ECO:0000256" key="13">
    <source>
        <dbReference type="PIRNR" id="PIRNR006769"/>
    </source>
</evidence>
<keyword evidence="7 13" id="KW-0479">Metal-binding</keyword>
<feature type="binding site" evidence="15">
    <location>
        <begin position="303"/>
        <end position="309"/>
    </location>
    <ligand>
        <name>NADP(+)</name>
        <dbReference type="ChEBI" id="CHEBI:58349"/>
    </ligand>
</feature>
<protein>
    <recommendedName>
        <fullName evidence="13">Riboflavin biosynthesis protein RibD</fullName>
    </recommendedName>
    <domain>
        <recommendedName>
            <fullName evidence="13">Diaminohydroxyphosphoribosylaminopyrimidine deaminase</fullName>
            <shortName evidence="13">DRAP deaminase</shortName>
            <ecNumber evidence="13">3.5.4.26</ecNumber>
        </recommendedName>
        <alternativeName>
            <fullName evidence="13">Riboflavin-specific deaminase</fullName>
        </alternativeName>
    </domain>
    <domain>
        <recommendedName>
            <fullName evidence="13">5-amino-6-(5-phosphoribosylamino)uracil reductase</fullName>
            <ecNumber evidence="13">1.1.1.193</ecNumber>
        </recommendedName>
        <alternativeName>
            <fullName evidence="13">HTP reductase</fullName>
        </alternativeName>
    </domain>
</protein>
<feature type="binding site" evidence="16">
    <location>
        <position position="56"/>
    </location>
    <ligand>
        <name>Zn(2+)</name>
        <dbReference type="ChEBI" id="CHEBI:29105"/>
        <note>catalytic</note>
    </ligand>
</feature>
<keyword evidence="8 13" id="KW-0378">Hydrolase</keyword>
<evidence type="ECO:0000259" key="17">
    <source>
        <dbReference type="PROSITE" id="PS51747"/>
    </source>
</evidence>
<feature type="active site" description="Proton donor" evidence="14">
    <location>
        <position position="58"/>
    </location>
</feature>
<reference evidence="18" key="1">
    <citation type="submission" date="2015-04" db="EMBL/GenBank/DDBJ databases">
        <authorList>
            <person name="Syromyatnikov M.Y."/>
            <person name="Popov V.N."/>
        </authorList>
    </citation>
    <scope>NUCLEOTIDE SEQUENCE</scope>
    <source>
        <strain evidence="18">MO-1</strain>
    </source>
</reference>
<evidence type="ECO:0000256" key="4">
    <source>
        <dbReference type="ARBA" id="ARBA00005259"/>
    </source>
</evidence>
<comment type="pathway">
    <text evidence="2 13">Cofactor biosynthesis; riboflavin biosynthesis; 5-amino-6-(D-ribitylamino)uracil from GTP: step 2/4.</text>
</comment>
<keyword evidence="12" id="KW-0511">Multifunctional enzyme</keyword>
<proteinExistence type="inferred from homology"/>
<dbReference type="GO" id="GO:0009231">
    <property type="term" value="P:riboflavin biosynthetic process"/>
    <property type="evidence" value="ECO:0007669"/>
    <property type="project" value="UniProtKB-UniPathway"/>
</dbReference>
<comment type="similarity">
    <text evidence="4 13">In the N-terminal section; belongs to the cytidine and deoxycytidylate deaminase family.</text>
</comment>
<dbReference type="InterPro" id="IPR004794">
    <property type="entry name" value="Eubact_RibD"/>
</dbReference>
<dbReference type="AlphaFoldDB" id="A0A1S7LNN9"/>
<evidence type="ECO:0000256" key="10">
    <source>
        <dbReference type="ARBA" id="ARBA00022857"/>
    </source>
</evidence>
<dbReference type="PANTHER" id="PTHR38011:SF7">
    <property type="entry name" value="2,5-DIAMINO-6-RIBOSYLAMINO-4(3H)-PYRIMIDINONE 5'-PHOSPHATE REDUCTASE"/>
    <property type="match status" value="1"/>
</dbReference>
<dbReference type="EC" id="3.5.4.26" evidence="13"/>
<dbReference type="InterPro" id="IPR016192">
    <property type="entry name" value="APOBEC/CMP_deaminase_Zn-bd"/>
</dbReference>
<feature type="binding site" evidence="15">
    <location>
        <position position="206"/>
    </location>
    <ligand>
        <name>substrate</name>
    </ligand>
</feature>
<comment type="pathway">
    <text evidence="3 13">Cofactor biosynthesis; riboflavin biosynthesis; 5-amino-6-(D-ribitylamino)uracil from GTP: step 3/4.</text>
</comment>
<accession>A0A1S7LNN9</accession>
<dbReference type="Pfam" id="PF00383">
    <property type="entry name" value="dCMP_cyt_deam_1"/>
    <property type="match status" value="1"/>
</dbReference>
<organism evidence="18">
    <name type="scientific">Magnetococcus massalia (strain MO-1)</name>
    <dbReference type="NCBI Taxonomy" id="451514"/>
    <lineage>
        <taxon>Bacteria</taxon>
        <taxon>Pseudomonadati</taxon>
        <taxon>Pseudomonadota</taxon>
        <taxon>Magnetococcia</taxon>
        <taxon>Magnetococcales</taxon>
        <taxon>Magnetococcaceae</taxon>
        <taxon>Magnetococcus</taxon>
    </lineage>
</organism>
<feature type="binding site" evidence="15">
    <location>
        <position position="176"/>
    </location>
    <ligand>
        <name>NADP(+)</name>
        <dbReference type="ChEBI" id="CHEBI:58349"/>
    </ligand>
</feature>
<dbReference type="PROSITE" id="PS00903">
    <property type="entry name" value="CYT_DCMP_DEAMINASES_1"/>
    <property type="match status" value="1"/>
</dbReference>
<dbReference type="NCBIfam" id="TIGR00326">
    <property type="entry name" value="eubact_ribD"/>
    <property type="match status" value="1"/>
</dbReference>
<dbReference type="FunFam" id="3.40.140.10:FF:000025">
    <property type="entry name" value="Riboflavin biosynthesis protein RibD"/>
    <property type="match status" value="1"/>
</dbReference>
<feature type="binding site" evidence="15">
    <location>
        <position position="160"/>
    </location>
    <ligand>
        <name>NADP(+)</name>
        <dbReference type="ChEBI" id="CHEBI:58349"/>
    </ligand>
</feature>
<dbReference type="GO" id="GO:0008270">
    <property type="term" value="F:zinc ion binding"/>
    <property type="evidence" value="ECO:0007669"/>
    <property type="project" value="InterPro"/>
</dbReference>
<dbReference type="PIRSF" id="PIRSF006769">
    <property type="entry name" value="RibD"/>
    <property type="match status" value="1"/>
</dbReference>
<evidence type="ECO:0000256" key="1">
    <source>
        <dbReference type="ARBA" id="ARBA00002151"/>
    </source>
</evidence>
<dbReference type="InterPro" id="IPR016193">
    <property type="entry name" value="Cytidine_deaminase-like"/>
</dbReference>
<dbReference type="Gene3D" id="3.40.430.10">
    <property type="entry name" value="Dihydrofolate Reductase, subunit A"/>
    <property type="match status" value="1"/>
</dbReference>
<evidence type="ECO:0000256" key="16">
    <source>
        <dbReference type="PIRSR" id="PIRSR006769-3"/>
    </source>
</evidence>
<dbReference type="InterPro" id="IPR002125">
    <property type="entry name" value="CMP_dCMP_dom"/>
</dbReference>
<dbReference type="GO" id="GO:0008835">
    <property type="term" value="F:diaminohydroxyphosphoribosylaminopyrimidine deaminase activity"/>
    <property type="evidence" value="ECO:0007669"/>
    <property type="project" value="UniProtKB-EC"/>
</dbReference>
<feature type="domain" description="CMP/dCMP-type deaminase" evidence="17">
    <location>
        <begin position="7"/>
        <end position="129"/>
    </location>
</feature>
<comment type="catalytic activity">
    <reaction evidence="13">
        <text>5-amino-6-(5-phospho-D-ribitylamino)uracil + NADP(+) = 5-amino-6-(5-phospho-D-ribosylamino)uracil + NADPH + H(+)</text>
        <dbReference type="Rhea" id="RHEA:17845"/>
        <dbReference type="ChEBI" id="CHEBI:15378"/>
        <dbReference type="ChEBI" id="CHEBI:57783"/>
        <dbReference type="ChEBI" id="CHEBI:58349"/>
        <dbReference type="ChEBI" id="CHEBI:58421"/>
        <dbReference type="ChEBI" id="CHEBI:58453"/>
        <dbReference type="EC" id="1.1.1.193"/>
    </reaction>
</comment>
<dbReference type="EC" id="1.1.1.193" evidence="13"/>
<comment type="function">
    <text evidence="1 13">Converts 2,5-diamino-6-(ribosylamino)-4(3h)-pyrimidinone 5'-phosphate into 5-amino-6-(ribosylamino)-2,4(1h,3h)-pyrimidinedione 5'-phosphate.</text>
</comment>
<feature type="binding site" evidence="15">
    <location>
        <position position="174"/>
    </location>
    <ligand>
        <name>substrate</name>
    </ligand>
</feature>
<dbReference type="Pfam" id="PF01872">
    <property type="entry name" value="RibD_C"/>
    <property type="match status" value="1"/>
</dbReference>
<dbReference type="CDD" id="cd01284">
    <property type="entry name" value="Riboflavin_deaminase-reductase"/>
    <property type="match status" value="1"/>
</dbReference>
<evidence type="ECO:0000256" key="12">
    <source>
        <dbReference type="ARBA" id="ARBA00023268"/>
    </source>
</evidence>
<dbReference type="InterPro" id="IPR011549">
    <property type="entry name" value="RibD_C"/>
</dbReference>
<keyword evidence="10 13" id="KW-0521">NADP</keyword>
<dbReference type="GO" id="GO:0050661">
    <property type="term" value="F:NADP binding"/>
    <property type="evidence" value="ECO:0007669"/>
    <property type="project" value="InterPro"/>
</dbReference>
<feature type="binding site" evidence="15">
    <location>
        <position position="202"/>
    </location>
    <ligand>
        <name>NADP(+)</name>
        <dbReference type="ChEBI" id="CHEBI:58349"/>
    </ligand>
</feature>
<evidence type="ECO:0000256" key="9">
    <source>
        <dbReference type="ARBA" id="ARBA00022833"/>
    </source>
</evidence>
<dbReference type="SUPFAM" id="SSF53927">
    <property type="entry name" value="Cytidine deaminase-like"/>
    <property type="match status" value="1"/>
</dbReference>
<evidence type="ECO:0000313" key="18">
    <source>
        <dbReference type="EMBL" id="CRH07799.1"/>
    </source>
</evidence>
<dbReference type="PROSITE" id="PS51747">
    <property type="entry name" value="CYT_DCMP_DEAMINASES_2"/>
    <property type="match status" value="1"/>
</dbReference>
<evidence type="ECO:0000256" key="6">
    <source>
        <dbReference type="ARBA" id="ARBA00022619"/>
    </source>
</evidence>
<evidence type="ECO:0000256" key="15">
    <source>
        <dbReference type="PIRSR" id="PIRSR006769-2"/>
    </source>
</evidence>
<dbReference type="InterPro" id="IPR050765">
    <property type="entry name" value="Riboflavin_Biosynth_HTPR"/>
</dbReference>
<dbReference type="Gene3D" id="3.40.140.10">
    <property type="entry name" value="Cytidine Deaminase, domain 2"/>
    <property type="match status" value="1"/>
</dbReference>
<feature type="binding site" evidence="15">
    <location>
        <position position="190"/>
    </location>
    <ligand>
        <name>substrate</name>
    </ligand>
</feature>
<comment type="cofactor">
    <cofactor evidence="13 16">
        <name>Zn(2+)</name>
        <dbReference type="ChEBI" id="CHEBI:29105"/>
    </cofactor>
    <text evidence="13 16">Binds 1 zinc ion.</text>
</comment>
<comment type="catalytic activity">
    <reaction evidence="13">
        <text>2,5-diamino-6-hydroxy-4-(5-phosphoribosylamino)-pyrimidine + H2O + H(+) = 5-amino-6-(5-phospho-D-ribosylamino)uracil + NH4(+)</text>
        <dbReference type="Rhea" id="RHEA:21868"/>
        <dbReference type="ChEBI" id="CHEBI:15377"/>
        <dbReference type="ChEBI" id="CHEBI:15378"/>
        <dbReference type="ChEBI" id="CHEBI:28938"/>
        <dbReference type="ChEBI" id="CHEBI:58453"/>
        <dbReference type="ChEBI" id="CHEBI:58614"/>
        <dbReference type="EC" id="3.5.4.26"/>
    </reaction>
</comment>
<dbReference type="UniPathway" id="UPA00275">
    <property type="reaction ID" value="UER00401"/>
</dbReference>
<evidence type="ECO:0000256" key="11">
    <source>
        <dbReference type="ARBA" id="ARBA00023002"/>
    </source>
</evidence>
<feature type="binding site" evidence="15">
    <location>
        <position position="227"/>
    </location>
    <ligand>
        <name>NADP(+)</name>
        <dbReference type="ChEBI" id="CHEBI:58349"/>
    </ligand>
</feature>
<gene>
    <name evidence="18" type="primary">ribD</name>
    <name evidence="18" type="ORF">MAGMO_3667</name>
</gene>
<feature type="binding site" evidence="15">
    <location>
        <position position="213"/>
    </location>
    <ligand>
        <name>substrate</name>
    </ligand>
</feature>
<name>A0A1S7LNN9_MAGMO</name>
<dbReference type="SUPFAM" id="SSF53597">
    <property type="entry name" value="Dihydrofolate reductase-like"/>
    <property type="match status" value="1"/>
</dbReference>
<comment type="similarity">
    <text evidence="5 13">In the C-terminal section; belongs to the HTP reductase family.</text>
</comment>
<evidence type="ECO:0000256" key="8">
    <source>
        <dbReference type="ARBA" id="ARBA00022801"/>
    </source>
</evidence>
<keyword evidence="11 13" id="KW-0560">Oxidoreductase</keyword>
<keyword evidence="6 13" id="KW-0686">Riboflavin biosynthesis</keyword>
<sequence length="375" mass="40375">MATPEQIVDQAFMDQALRLAARGLGRTRPNPAVGCVIVRDGVVVGKGWHRKAGGPHAEVEALRMAKGAAHGATAYVTLEPCSHHGRTPPCCDGLIKAGIRRVVAAMEDPNPQVSGQGFHRMKQAGIEVVAGVREVEAQRLIRPFVTRMLHNRPMVTLKSASSLDGKTATREKHSQWITGTTARRRGHQLRNVHDVILTGIGTVLEDNPRMTCRLKGGRDPIRVVVDSTLKLASDAAVINPHSDAPLWIATTHRTAETQGTRFADIEGVEIIPCSDDDAGRVDLIDLMKKLAEKEITSVLAEAGGRLSGSLLDHKLVDRVALFMAPMLIGGREAFGILDGLGVGQIGEAPRLSQMDVQNLDGDLLIEGCLTYDPNP</sequence>
<keyword evidence="9 13" id="KW-0862">Zinc</keyword>
<dbReference type="EMBL" id="LO017727">
    <property type="protein sequence ID" value="CRH07799.1"/>
    <property type="molecule type" value="Genomic_DNA"/>
</dbReference>
<dbReference type="InterPro" id="IPR002734">
    <property type="entry name" value="RibDG_C"/>
</dbReference>
<dbReference type="NCBIfam" id="TIGR00227">
    <property type="entry name" value="ribD_Cterm"/>
    <property type="match status" value="1"/>
</dbReference>
<evidence type="ECO:0000256" key="7">
    <source>
        <dbReference type="ARBA" id="ARBA00022723"/>
    </source>
</evidence>
<feature type="binding site" evidence="15">
    <location>
        <position position="301"/>
    </location>
    <ligand>
        <name>substrate</name>
    </ligand>
</feature>
<evidence type="ECO:0000256" key="3">
    <source>
        <dbReference type="ARBA" id="ARBA00004910"/>
    </source>
</evidence>
<feature type="binding site" evidence="16">
    <location>
        <position position="90"/>
    </location>
    <ligand>
        <name>Zn(2+)</name>
        <dbReference type="ChEBI" id="CHEBI:29105"/>
        <note>catalytic</note>
    </ligand>
</feature>
<evidence type="ECO:0000256" key="2">
    <source>
        <dbReference type="ARBA" id="ARBA00004882"/>
    </source>
</evidence>
<feature type="binding site" evidence="16">
    <location>
        <position position="81"/>
    </location>
    <ligand>
        <name>Zn(2+)</name>
        <dbReference type="ChEBI" id="CHEBI:29105"/>
        <note>catalytic</note>
    </ligand>
</feature>